<dbReference type="InterPro" id="IPR036116">
    <property type="entry name" value="FN3_sf"/>
</dbReference>
<dbReference type="Gene3D" id="6.20.120.50">
    <property type="match status" value="1"/>
</dbReference>
<dbReference type="EMBL" id="FMWP01000018">
    <property type="protein sequence ID" value="SCZ92682.1"/>
    <property type="molecule type" value="Genomic_DNA"/>
</dbReference>
<dbReference type="PANTHER" id="PTHR47351">
    <property type="entry name" value="CHITIN BIOSYNTHESIS PROTEIN CHS5"/>
    <property type="match status" value="1"/>
</dbReference>
<dbReference type="InterPro" id="IPR013783">
    <property type="entry name" value="Ig-like_fold"/>
</dbReference>
<feature type="region of interest" description="Disordered" evidence="1">
    <location>
        <begin position="399"/>
        <end position="467"/>
    </location>
</feature>
<dbReference type="Gene3D" id="3.40.50.10190">
    <property type="entry name" value="BRCT domain"/>
    <property type="match status" value="1"/>
</dbReference>
<evidence type="ECO:0000259" key="3">
    <source>
        <dbReference type="PROSITE" id="PS50853"/>
    </source>
</evidence>
<organism evidence="4 5">
    <name type="scientific">Microbotryum saponariae</name>
    <dbReference type="NCBI Taxonomy" id="289078"/>
    <lineage>
        <taxon>Eukaryota</taxon>
        <taxon>Fungi</taxon>
        <taxon>Dikarya</taxon>
        <taxon>Basidiomycota</taxon>
        <taxon>Pucciniomycotina</taxon>
        <taxon>Microbotryomycetes</taxon>
        <taxon>Microbotryales</taxon>
        <taxon>Microbotryaceae</taxon>
        <taxon>Microbotryum</taxon>
    </lineage>
</organism>
<dbReference type="AlphaFoldDB" id="A0A2X0LJC9"/>
<dbReference type="SMART" id="SM00292">
    <property type="entry name" value="BRCT"/>
    <property type="match status" value="1"/>
</dbReference>
<feature type="compositionally biased region" description="Polar residues" evidence="1">
    <location>
        <begin position="291"/>
        <end position="309"/>
    </location>
</feature>
<protein>
    <submittedName>
        <fullName evidence="4">BZ3500_MvSof-1268-A1-R1_Chr5-2g08100 protein</fullName>
    </submittedName>
</protein>
<evidence type="ECO:0000313" key="4">
    <source>
        <dbReference type="EMBL" id="SCZ92682.1"/>
    </source>
</evidence>
<dbReference type="GO" id="GO:0006893">
    <property type="term" value="P:Golgi to plasma membrane transport"/>
    <property type="evidence" value="ECO:0007669"/>
    <property type="project" value="TreeGrafter"/>
</dbReference>
<dbReference type="Proteomes" id="UP000249723">
    <property type="component" value="Unassembled WGS sequence"/>
</dbReference>
<reference evidence="5" key="1">
    <citation type="submission" date="2016-10" db="EMBL/GenBank/DDBJ databases">
        <authorList>
            <person name="Jeantristanb JTB J.-T."/>
            <person name="Ricardo R."/>
        </authorList>
    </citation>
    <scope>NUCLEOTIDE SEQUENCE [LARGE SCALE GENOMIC DNA]</scope>
</reference>
<dbReference type="InterPro" id="IPR001357">
    <property type="entry name" value="BRCT_dom"/>
</dbReference>
<dbReference type="Gene3D" id="2.60.40.10">
    <property type="entry name" value="Immunoglobulins"/>
    <property type="match status" value="1"/>
</dbReference>
<name>A0A2X0LJC9_9BASI</name>
<dbReference type="Pfam" id="PF16892">
    <property type="entry name" value="CHS5_N"/>
    <property type="match status" value="1"/>
</dbReference>
<feature type="compositionally biased region" description="Low complexity" evidence="1">
    <location>
        <begin position="315"/>
        <end position="330"/>
    </location>
</feature>
<dbReference type="SUPFAM" id="SSF52113">
    <property type="entry name" value="BRCT domain"/>
    <property type="match status" value="1"/>
</dbReference>
<feature type="compositionally biased region" description="Acidic residues" evidence="1">
    <location>
        <begin position="403"/>
        <end position="422"/>
    </location>
</feature>
<feature type="domain" description="BRCT" evidence="2">
    <location>
        <begin position="181"/>
        <end position="273"/>
    </location>
</feature>
<dbReference type="Pfam" id="PF00533">
    <property type="entry name" value="BRCT"/>
    <property type="match status" value="1"/>
</dbReference>
<dbReference type="InterPro" id="IPR036420">
    <property type="entry name" value="BRCT_dom_sf"/>
</dbReference>
<feature type="region of interest" description="Disordered" evidence="1">
    <location>
        <begin position="291"/>
        <end position="354"/>
    </location>
</feature>
<sequence>MAQMVDSSNGTQRFVIGKIDAGIAVLISDSVHLIEFPSLLLPAGVGPGSIVNIACTRNFAAEKEAYESFWSLQRDIYAEFGAKEPKAPTLRVRNTTQTSGYKVTLEWDKLELASAKLLQLSVWRNGQRLTTIPNPQSNTSTKLSGLALDTDYNFHLVLKTSAGTYTSPTVKTRTHTITDTSGISVCFGLIEPEAKLVEAKSALAAMKAKYSDKIQIDTTHFVATSPASASNPTGGPSVEYQKALQLSIPVVSPEWVIACQKGQTMVPISNYYIGTVNHAASISSAQLVTSTGAIPSSKPSTRRATTTTPIAEEGSSSSAPVPAVAPTASTKGASALAEEEPEGPPGDERGLNGIVPTAEGLENRRVSNPKPPRLHVIAPSQDIDPAKVDALVRETSKVKIEETVAEEEALEEPENPPDEDDATFVGDVKPVEEGNPIEESTKEEDPKAGNEESTSTKASDGMEEVGL</sequence>
<dbReference type="PROSITE" id="PS50172">
    <property type="entry name" value="BRCT"/>
    <property type="match status" value="1"/>
</dbReference>
<dbReference type="CDD" id="cd00063">
    <property type="entry name" value="FN3"/>
    <property type="match status" value="1"/>
</dbReference>
<gene>
    <name evidence="4" type="ORF">BZ3500_MVSOF-1268-A1-R1_CHR5-2G08100</name>
</gene>
<dbReference type="InterPro" id="IPR052827">
    <property type="entry name" value="CHS_Export/Cell_Fusion_Reg"/>
</dbReference>
<dbReference type="InterPro" id="IPR003961">
    <property type="entry name" value="FN3_dom"/>
</dbReference>
<dbReference type="PROSITE" id="PS50853">
    <property type="entry name" value="FN3"/>
    <property type="match status" value="1"/>
</dbReference>
<dbReference type="GO" id="GO:0005802">
    <property type="term" value="C:trans-Golgi network"/>
    <property type="evidence" value="ECO:0007669"/>
    <property type="project" value="TreeGrafter"/>
</dbReference>
<feature type="domain" description="Fibronectin type-III" evidence="3">
    <location>
        <begin position="84"/>
        <end position="180"/>
    </location>
</feature>
<dbReference type="InterPro" id="IPR031669">
    <property type="entry name" value="Fn3_2"/>
</dbReference>
<evidence type="ECO:0000259" key="2">
    <source>
        <dbReference type="PROSITE" id="PS50172"/>
    </source>
</evidence>
<dbReference type="GO" id="GO:0000747">
    <property type="term" value="P:conjugation with cellular fusion"/>
    <property type="evidence" value="ECO:0007669"/>
    <property type="project" value="TreeGrafter"/>
</dbReference>
<proteinExistence type="predicted"/>
<dbReference type="Pfam" id="PF16893">
    <property type="entry name" value="fn3_2"/>
    <property type="match status" value="1"/>
</dbReference>
<evidence type="ECO:0000313" key="5">
    <source>
        <dbReference type="Proteomes" id="UP000249723"/>
    </source>
</evidence>
<dbReference type="PANTHER" id="PTHR47351:SF1">
    <property type="entry name" value="CHITIN BIOSYNTHESIS PROTEIN CHS5"/>
    <property type="match status" value="1"/>
</dbReference>
<dbReference type="GO" id="GO:0046983">
    <property type="term" value="F:protein dimerization activity"/>
    <property type="evidence" value="ECO:0007669"/>
    <property type="project" value="InterPro"/>
</dbReference>
<dbReference type="STRING" id="289078.A0A2X0LJC9"/>
<dbReference type="SUPFAM" id="SSF49265">
    <property type="entry name" value="Fibronectin type III"/>
    <property type="match status" value="1"/>
</dbReference>
<keyword evidence="5" id="KW-1185">Reference proteome</keyword>
<dbReference type="OrthoDB" id="245697at2759"/>
<evidence type="ECO:0000256" key="1">
    <source>
        <dbReference type="SAM" id="MobiDB-lite"/>
    </source>
</evidence>
<feature type="compositionally biased region" description="Basic and acidic residues" evidence="1">
    <location>
        <begin position="439"/>
        <end position="450"/>
    </location>
</feature>
<accession>A0A2X0LJC9</accession>
<dbReference type="InterPro" id="IPR031673">
    <property type="entry name" value="Chs5_N"/>
</dbReference>
<dbReference type="GO" id="GO:0034044">
    <property type="term" value="C:exomer complex"/>
    <property type="evidence" value="ECO:0007669"/>
    <property type="project" value="TreeGrafter"/>
</dbReference>